<dbReference type="AlphaFoldDB" id="K0KFE1"/>
<keyword evidence="5" id="KW-0539">Nucleus</keyword>
<dbReference type="GO" id="GO:0048188">
    <property type="term" value="C:Set1C/COMPASS complex"/>
    <property type="evidence" value="ECO:0007669"/>
    <property type="project" value="InterPro"/>
</dbReference>
<dbReference type="SUPFAM" id="SSF57903">
    <property type="entry name" value="FYVE/PHD zinc finger"/>
    <property type="match status" value="1"/>
</dbReference>
<dbReference type="PANTHER" id="PTHR46174">
    <property type="entry name" value="CXXC-TYPE ZINC FINGER PROTEIN 1"/>
    <property type="match status" value="1"/>
</dbReference>
<dbReference type="FunCoup" id="K0KFE1">
    <property type="interactions" value="98"/>
</dbReference>
<evidence type="ECO:0000313" key="9">
    <source>
        <dbReference type="EMBL" id="CCH43835.1"/>
    </source>
</evidence>
<sequence>MAIDSDSDTERDLSAESTVEEEEEEDNHKHNHKRRKFTTASYTNMSNDNNEQNEKFNGQYIKDTKYPNLPIKSTKLYNENSEEVFCICRKPDHGELMVGCDGCDDWYHFKCMKINLKFRELIANYYCPYCEIEGKGVTHWKRKCRVSKCFKPILENSSKYCSKEHGLEYLSNIINVQLNQEGVGINRDQVGEMVKISDNIEDFKKIGEKLPDLPDMNLIIKDSRILNLDDSIEILKKEKEINLNKKKILLKNRENIKKLNEILTTDLNVEPSSTTNKKKPKIKKIDLCGYDLIFNTDKFENNNFQESELISNDLTLLKTQYNQLINSDESTTSTPTTFCFLDRKKCLKHNGWISVINDEIELNLKKIDKKINSNFEKGEKIIKTIKTDFFEKK</sequence>
<keyword evidence="2" id="KW-0479">Metal-binding</keyword>
<gene>
    <name evidence="9" type="ORF">BN7_3389</name>
</gene>
<dbReference type="Gene3D" id="3.30.40.10">
    <property type="entry name" value="Zinc/RING finger domain, C3HC4 (zinc finger)"/>
    <property type="match status" value="1"/>
</dbReference>
<evidence type="ECO:0000256" key="4">
    <source>
        <dbReference type="ARBA" id="ARBA00022833"/>
    </source>
</evidence>
<dbReference type="InParanoid" id="K0KFE1"/>
<accession>K0KFE1</accession>
<comment type="subcellular location">
    <subcellularLocation>
        <location evidence="1">Nucleus</location>
    </subcellularLocation>
</comment>
<evidence type="ECO:0000259" key="8">
    <source>
        <dbReference type="PROSITE" id="PS50016"/>
    </source>
</evidence>
<evidence type="ECO:0000256" key="7">
    <source>
        <dbReference type="SAM" id="MobiDB-lite"/>
    </source>
</evidence>
<organism evidence="9 10">
    <name type="scientific">Wickerhamomyces ciferrii (strain ATCC 14091 / BCRC 22168 / CBS 111 / JCM 3599 / NBRC 0793 / NRRL Y-1031 F-60-10)</name>
    <name type="common">Yeast</name>
    <name type="synonym">Pichia ciferrii</name>
    <dbReference type="NCBI Taxonomy" id="1206466"/>
    <lineage>
        <taxon>Eukaryota</taxon>
        <taxon>Fungi</taxon>
        <taxon>Dikarya</taxon>
        <taxon>Ascomycota</taxon>
        <taxon>Saccharomycotina</taxon>
        <taxon>Saccharomycetes</taxon>
        <taxon>Phaffomycetales</taxon>
        <taxon>Wickerhamomycetaceae</taxon>
        <taxon>Wickerhamomyces</taxon>
    </lineage>
</organism>
<dbReference type="InterPro" id="IPR001965">
    <property type="entry name" value="Znf_PHD"/>
</dbReference>
<dbReference type="PROSITE" id="PS01359">
    <property type="entry name" value="ZF_PHD_1"/>
    <property type="match status" value="1"/>
</dbReference>
<dbReference type="PANTHER" id="PTHR46174:SF1">
    <property type="entry name" value="CXXC-TYPE ZINC FINGER PROTEIN 1"/>
    <property type="match status" value="1"/>
</dbReference>
<evidence type="ECO:0000256" key="5">
    <source>
        <dbReference type="ARBA" id="ARBA00023242"/>
    </source>
</evidence>
<dbReference type="InterPro" id="IPR011011">
    <property type="entry name" value="Znf_FYVE_PHD"/>
</dbReference>
<dbReference type="GO" id="GO:0045893">
    <property type="term" value="P:positive regulation of DNA-templated transcription"/>
    <property type="evidence" value="ECO:0007669"/>
    <property type="project" value="TreeGrafter"/>
</dbReference>
<dbReference type="STRING" id="1206466.K0KFE1"/>
<dbReference type="GO" id="GO:0008270">
    <property type="term" value="F:zinc ion binding"/>
    <property type="evidence" value="ECO:0007669"/>
    <property type="project" value="UniProtKB-KW"/>
</dbReference>
<keyword evidence="4" id="KW-0862">Zinc</keyword>
<keyword evidence="10" id="KW-1185">Reference proteome</keyword>
<dbReference type="eggNOG" id="KOG1632">
    <property type="taxonomic scope" value="Eukaryota"/>
</dbReference>
<reference evidence="9 10" key="1">
    <citation type="journal article" date="2012" name="Eukaryot. Cell">
        <title>Draft genome sequence of Wickerhamomyces ciferrii NRRL Y-1031 F-60-10.</title>
        <authorList>
            <person name="Schneider J."/>
            <person name="Andrea H."/>
            <person name="Blom J."/>
            <person name="Jaenicke S."/>
            <person name="Ruckert C."/>
            <person name="Schorsch C."/>
            <person name="Szczepanowski R."/>
            <person name="Farwick M."/>
            <person name="Goesmann A."/>
            <person name="Puhler A."/>
            <person name="Schaffer S."/>
            <person name="Tauch A."/>
            <person name="Kohler T."/>
            <person name="Brinkrolf K."/>
        </authorList>
    </citation>
    <scope>NUCLEOTIDE SEQUENCE [LARGE SCALE GENOMIC DNA]</scope>
    <source>
        <strain evidence="10">ATCC 14091 / BCRC 22168 / CBS 111 / JCM 3599 / NBRC 0793 / NRRL Y-1031 F-60-10</strain>
    </source>
</reference>
<dbReference type="Pfam" id="PF00628">
    <property type="entry name" value="PHD"/>
    <property type="match status" value="1"/>
</dbReference>
<evidence type="ECO:0000256" key="3">
    <source>
        <dbReference type="ARBA" id="ARBA00022771"/>
    </source>
</evidence>
<dbReference type="InterPro" id="IPR019786">
    <property type="entry name" value="Zinc_finger_PHD-type_CS"/>
</dbReference>
<dbReference type="InterPro" id="IPR037869">
    <property type="entry name" value="Spp1/CFP1"/>
</dbReference>
<dbReference type="EMBL" id="CAIF01000091">
    <property type="protein sequence ID" value="CCH43835.1"/>
    <property type="molecule type" value="Genomic_DNA"/>
</dbReference>
<feature type="region of interest" description="Disordered" evidence="7">
    <location>
        <begin position="1"/>
        <end position="54"/>
    </location>
</feature>
<dbReference type="InterPro" id="IPR019787">
    <property type="entry name" value="Znf_PHD-finger"/>
</dbReference>
<comment type="caution">
    <text evidence="9">The sequence shown here is derived from an EMBL/GenBank/DDBJ whole genome shotgun (WGS) entry which is preliminary data.</text>
</comment>
<dbReference type="Proteomes" id="UP000009328">
    <property type="component" value="Unassembled WGS sequence"/>
</dbReference>
<dbReference type="InterPro" id="IPR013083">
    <property type="entry name" value="Znf_RING/FYVE/PHD"/>
</dbReference>
<evidence type="ECO:0000256" key="1">
    <source>
        <dbReference type="ARBA" id="ARBA00004123"/>
    </source>
</evidence>
<proteinExistence type="predicted"/>
<protein>
    <submittedName>
        <fullName evidence="9">Set1 complex component</fullName>
    </submittedName>
</protein>
<name>K0KFE1_WICCF</name>
<feature type="compositionally biased region" description="Polar residues" evidence="7">
    <location>
        <begin position="38"/>
        <end position="50"/>
    </location>
</feature>
<evidence type="ECO:0000256" key="6">
    <source>
        <dbReference type="PROSITE-ProRule" id="PRU00146"/>
    </source>
</evidence>
<feature type="domain" description="PHD-type" evidence="8">
    <location>
        <begin position="83"/>
        <end position="133"/>
    </location>
</feature>
<dbReference type="HOGENOM" id="CLU_045707_0_0_1"/>
<dbReference type="SMART" id="SM00249">
    <property type="entry name" value="PHD"/>
    <property type="match status" value="1"/>
</dbReference>
<evidence type="ECO:0000256" key="2">
    <source>
        <dbReference type="ARBA" id="ARBA00022723"/>
    </source>
</evidence>
<evidence type="ECO:0000313" key="10">
    <source>
        <dbReference type="Proteomes" id="UP000009328"/>
    </source>
</evidence>
<keyword evidence="3 6" id="KW-0863">Zinc-finger</keyword>
<dbReference type="PROSITE" id="PS50016">
    <property type="entry name" value="ZF_PHD_2"/>
    <property type="match status" value="1"/>
</dbReference>